<comment type="similarity">
    <text evidence="1">Belongs to the short-chain dehydrogenases/reductases (SDR) family.</text>
</comment>
<dbReference type="PRINTS" id="PR00080">
    <property type="entry name" value="SDRFAMILY"/>
</dbReference>
<dbReference type="InterPro" id="IPR002347">
    <property type="entry name" value="SDR_fam"/>
</dbReference>
<comment type="caution">
    <text evidence="3">The sequence shown here is derived from an EMBL/GenBank/DDBJ whole genome shotgun (WGS) entry which is preliminary data.</text>
</comment>
<dbReference type="GO" id="GO:0048038">
    <property type="term" value="F:quinone binding"/>
    <property type="evidence" value="ECO:0007669"/>
    <property type="project" value="TreeGrafter"/>
</dbReference>
<dbReference type="InterPro" id="IPR036291">
    <property type="entry name" value="NAD(P)-bd_dom_sf"/>
</dbReference>
<dbReference type="GO" id="GO:0016616">
    <property type="term" value="F:oxidoreductase activity, acting on the CH-OH group of donors, NAD or NADP as acceptor"/>
    <property type="evidence" value="ECO:0007669"/>
    <property type="project" value="TreeGrafter"/>
</dbReference>
<dbReference type="SUPFAM" id="SSF51735">
    <property type="entry name" value="NAD(P)-binding Rossmann-fold domains"/>
    <property type="match status" value="1"/>
</dbReference>
<dbReference type="PANTHER" id="PTHR42760">
    <property type="entry name" value="SHORT-CHAIN DEHYDROGENASES/REDUCTASES FAMILY MEMBER"/>
    <property type="match status" value="1"/>
</dbReference>
<reference evidence="3 4" key="1">
    <citation type="journal article" date="2016" name="Nat. Commun.">
        <title>Thousands of microbial genomes shed light on interconnected biogeochemical processes in an aquifer system.</title>
        <authorList>
            <person name="Anantharaman K."/>
            <person name="Brown C.T."/>
            <person name="Hug L.A."/>
            <person name="Sharon I."/>
            <person name="Castelle C.J."/>
            <person name="Probst A.J."/>
            <person name="Thomas B.C."/>
            <person name="Singh A."/>
            <person name="Wilkins M.J."/>
            <person name="Karaoz U."/>
            <person name="Brodie E.L."/>
            <person name="Williams K.H."/>
            <person name="Hubbard S.S."/>
            <person name="Banfield J.F."/>
        </authorList>
    </citation>
    <scope>NUCLEOTIDE SEQUENCE [LARGE SCALE GENOMIC DNA]</scope>
</reference>
<keyword evidence="2" id="KW-0560">Oxidoreductase</keyword>
<dbReference type="Proteomes" id="UP000177026">
    <property type="component" value="Unassembled WGS sequence"/>
</dbReference>
<dbReference type="CDD" id="cd05233">
    <property type="entry name" value="SDR_c"/>
    <property type="match status" value="1"/>
</dbReference>
<evidence type="ECO:0008006" key="5">
    <source>
        <dbReference type="Google" id="ProtNLM"/>
    </source>
</evidence>
<sequence length="249" mass="26844">MSATKTILITGSSRGIGKAIATLAHKQGYTVILHGSKESPELEKTHKVLAGSYKIVFDVADKIKTQKAIHTIIKEVGGIDVLVNNAGIALNIVKDISEIDDEKALQEWKVNVLGPIHCIQAVLPSMLKKEKGSVITIASIKAYPNYATLSSFTYAHTKSAVLSLTKSLAKAYSSKGVRFNAVAPGYVSTDISKTWSKESWDRINSGILLNRIAKPEDIAPMVMFLASDESSYITGSDFLVDGGYSLKGK</sequence>
<dbReference type="Gene3D" id="3.40.50.720">
    <property type="entry name" value="NAD(P)-binding Rossmann-like Domain"/>
    <property type="match status" value="1"/>
</dbReference>
<dbReference type="AlphaFoldDB" id="A0A1F7GTV4"/>
<dbReference type="Pfam" id="PF13561">
    <property type="entry name" value="adh_short_C2"/>
    <property type="match status" value="1"/>
</dbReference>
<dbReference type="FunFam" id="3.40.50.720:FF:000084">
    <property type="entry name" value="Short-chain dehydrogenase reductase"/>
    <property type="match status" value="1"/>
</dbReference>
<evidence type="ECO:0000313" key="3">
    <source>
        <dbReference type="EMBL" id="OGK22225.1"/>
    </source>
</evidence>
<evidence type="ECO:0000256" key="2">
    <source>
        <dbReference type="ARBA" id="ARBA00023002"/>
    </source>
</evidence>
<name>A0A1F7GTV4_9BACT</name>
<dbReference type="PRINTS" id="PR00081">
    <property type="entry name" value="GDHRDH"/>
</dbReference>
<organism evidence="3 4">
    <name type="scientific">Candidatus Roizmanbacteria bacterium RIFCSPHIGHO2_01_FULL_39_8</name>
    <dbReference type="NCBI Taxonomy" id="1802033"/>
    <lineage>
        <taxon>Bacteria</taxon>
        <taxon>Candidatus Roizmaniibacteriota</taxon>
    </lineage>
</organism>
<evidence type="ECO:0000313" key="4">
    <source>
        <dbReference type="Proteomes" id="UP000177026"/>
    </source>
</evidence>
<protein>
    <recommendedName>
        <fullName evidence="5">3-oxoacyl-ACP reductase</fullName>
    </recommendedName>
</protein>
<evidence type="ECO:0000256" key="1">
    <source>
        <dbReference type="ARBA" id="ARBA00006484"/>
    </source>
</evidence>
<gene>
    <name evidence="3" type="ORF">A2866_06185</name>
</gene>
<accession>A0A1F7GTV4</accession>
<dbReference type="PANTHER" id="PTHR42760:SF133">
    <property type="entry name" value="3-OXOACYL-[ACYL-CARRIER-PROTEIN] REDUCTASE"/>
    <property type="match status" value="1"/>
</dbReference>
<dbReference type="GO" id="GO:0006633">
    <property type="term" value="P:fatty acid biosynthetic process"/>
    <property type="evidence" value="ECO:0007669"/>
    <property type="project" value="TreeGrafter"/>
</dbReference>
<dbReference type="EMBL" id="MFZI01000003">
    <property type="protein sequence ID" value="OGK22225.1"/>
    <property type="molecule type" value="Genomic_DNA"/>
</dbReference>
<proteinExistence type="inferred from homology"/>